<reference evidence="2 3" key="1">
    <citation type="journal article" date="2019" name="Sci. Rep.">
        <title>Orb-weaving spider Araneus ventricosus genome elucidates the spidroin gene catalogue.</title>
        <authorList>
            <person name="Kono N."/>
            <person name="Nakamura H."/>
            <person name="Ohtoshi R."/>
            <person name="Moran D.A.P."/>
            <person name="Shinohara A."/>
            <person name="Yoshida Y."/>
            <person name="Fujiwara M."/>
            <person name="Mori M."/>
            <person name="Tomita M."/>
            <person name="Arakawa K."/>
        </authorList>
    </citation>
    <scope>NUCLEOTIDE SEQUENCE [LARGE SCALE GENOMIC DNA]</scope>
</reference>
<keyword evidence="3" id="KW-1185">Reference proteome</keyword>
<evidence type="ECO:0000313" key="3">
    <source>
        <dbReference type="Proteomes" id="UP000499080"/>
    </source>
</evidence>
<dbReference type="AlphaFoldDB" id="A0A4Y2G375"/>
<comment type="caution">
    <text evidence="2">The sequence shown here is derived from an EMBL/GenBank/DDBJ whole genome shotgun (WGS) entry which is preliminary data.</text>
</comment>
<evidence type="ECO:0000313" key="2">
    <source>
        <dbReference type="EMBL" id="GBM48063.1"/>
    </source>
</evidence>
<sequence length="255" mass="28803">MIPDSDADMAGTAENCSDTDMKELPDNSTASTSKEAYMERDEHLGVHSQQNPTPGNDKSVDLTTHRPRDRSPTSIQISDEFIVENTVAITQAITLKQSLAEWSRTMRTYPKQDPGYQRVLEETQKVNINLNSLLATLGVPLFKLPESSSHLAQITERAKRNRESKTIKVSPATSHPKVKINLEGNRINPNNSPKKNRTKRVADPLRFSYLNQNVFVRTVTVHYFATRWLHQSSCFKQYGSDGSTIFIENKIKSNK</sequence>
<proteinExistence type="predicted"/>
<organism evidence="2 3">
    <name type="scientific">Araneus ventricosus</name>
    <name type="common">Orbweaver spider</name>
    <name type="synonym">Epeira ventricosa</name>
    <dbReference type="NCBI Taxonomy" id="182803"/>
    <lineage>
        <taxon>Eukaryota</taxon>
        <taxon>Metazoa</taxon>
        <taxon>Ecdysozoa</taxon>
        <taxon>Arthropoda</taxon>
        <taxon>Chelicerata</taxon>
        <taxon>Arachnida</taxon>
        <taxon>Araneae</taxon>
        <taxon>Araneomorphae</taxon>
        <taxon>Entelegynae</taxon>
        <taxon>Araneoidea</taxon>
        <taxon>Araneidae</taxon>
        <taxon>Araneus</taxon>
    </lineage>
</organism>
<name>A0A4Y2G375_ARAVE</name>
<evidence type="ECO:0000256" key="1">
    <source>
        <dbReference type="SAM" id="MobiDB-lite"/>
    </source>
</evidence>
<feature type="compositionally biased region" description="Basic and acidic residues" evidence="1">
    <location>
        <begin position="58"/>
        <end position="71"/>
    </location>
</feature>
<gene>
    <name evidence="2" type="ORF">AVEN_34388_1</name>
</gene>
<accession>A0A4Y2G375</accession>
<dbReference type="EMBL" id="BGPR01001202">
    <property type="protein sequence ID" value="GBM48063.1"/>
    <property type="molecule type" value="Genomic_DNA"/>
</dbReference>
<feature type="region of interest" description="Disordered" evidence="1">
    <location>
        <begin position="1"/>
        <end position="76"/>
    </location>
</feature>
<feature type="compositionally biased region" description="Polar residues" evidence="1">
    <location>
        <begin position="47"/>
        <end position="56"/>
    </location>
</feature>
<feature type="compositionally biased region" description="Basic and acidic residues" evidence="1">
    <location>
        <begin position="36"/>
        <end position="45"/>
    </location>
</feature>
<protein>
    <submittedName>
        <fullName evidence="2">Uncharacterized protein</fullName>
    </submittedName>
</protein>
<dbReference type="Proteomes" id="UP000499080">
    <property type="component" value="Unassembled WGS sequence"/>
</dbReference>